<evidence type="ECO:0000256" key="2">
    <source>
        <dbReference type="ARBA" id="ARBA00005709"/>
    </source>
</evidence>
<dbReference type="SUPFAM" id="SSF64518">
    <property type="entry name" value="Phase 1 flagellin"/>
    <property type="match status" value="1"/>
</dbReference>
<dbReference type="GO" id="GO:0009424">
    <property type="term" value="C:bacterial-type flagellum hook"/>
    <property type="evidence" value="ECO:0007669"/>
    <property type="project" value="InterPro"/>
</dbReference>
<name>A0A9D2KJK1_9BACT</name>
<proteinExistence type="inferred from homology"/>
<evidence type="ECO:0000313" key="8">
    <source>
        <dbReference type="Proteomes" id="UP000824225"/>
    </source>
</evidence>
<comment type="subcellular location">
    <subcellularLocation>
        <location evidence="1">Bacterial flagellum</location>
    </subcellularLocation>
</comment>
<dbReference type="Gene3D" id="1.20.1330.10">
    <property type="entry name" value="f41 fragment of flagellin, N-terminal domain"/>
    <property type="match status" value="2"/>
</dbReference>
<sequence>MRIAQRTMYRSFITNMNKNLSDYMDSNIQSATQKRINKPSDDPVGMARVLAYRSSIARNEQYISNSKEAAAQLASTDSALTQASTILSKMLEKANQISTETVTKENRLQTASELRQLFSQLLNLANTSFNGSHLFSGHKTDQPAYREGLGITTMDDNLTGAERNDGTKGVPWEISGSADRTIMVRFMDDGEVGTDTIRYVYSKDGGETWVPADPDDPATPPKTLTPGDTTLDLDGVTVKIPTAGPQDKDLKQNVQVKAYDPDLDVKGEDDNKDNSISRTNGTVLFIRPTAYYQGDDNDPPPLVDQYGPSKVDSADAYGNFSGDVRIRLDETANVGADGKVKYSYSLDNGVTWVTSTADTRAGGSKLRLQVPGGYLDVTPQPGERLEAGQQFVVRPRRSDQGIEIAEGEFLSVTNCGKDIFGGLYTPAGASSPIPAEGGDKNIFEVLSNLIAWAETGPSDGCGESVAAVKTAIEGLQTSTARVGGKEQRVSLNVTILETHHDDQVTRMSSIEDADLTELLTRLAQQQMAYQSILQSSSMIMQLNLTKFI</sequence>
<keyword evidence="7" id="KW-0969">Cilium</keyword>
<dbReference type="AlphaFoldDB" id="A0A9D2KJK1"/>
<evidence type="ECO:0000256" key="4">
    <source>
        <dbReference type="SAM" id="MobiDB-lite"/>
    </source>
</evidence>
<dbReference type="NCBIfam" id="TIGR02550">
    <property type="entry name" value="flagell_flgL"/>
    <property type="match status" value="1"/>
</dbReference>
<accession>A0A9D2KJK1</accession>
<feature type="domain" description="Flagellin N-terminal" evidence="5">
    <location>
        <begin position="6"/>
        <end position="140"/>
    </location>
</feature>
<dbReference type="GO" id="GO:0071973">
    <property type="term" value="P:bacterial-type flagellum-dependent cell motility"/>
    <property type="evidence" value="ECO:0007669"/>
    <property type="project" value="InterPro"/>
</dbReference>
<dbReference type="Proteomes" id="UP000824225">
    <property type="component" value="Unassembled WGS sequence"/>
</dbReference>
<gene>
    <name evidence="7" type="primary">flgL</name>
    <name evidence="7" type="ORF">H9962_01985</name>
</gene>
<dbReference type="InterPro" id="IPR001492">
    <property type="entry name" value="Flagellin"/>
</dbReference>
<dbReference type="EMBL" id="DXAN01000003">
    <property type="protein sequence ID" value="HJA07949.1"/>
    <property type="molecule type" value="Genomic_DNA"/>
</dbReference>
<keyword evidence="7" id="KW-0966">Cell projection</keyword>
<feature type="region of interest" description="Disordered" evidence="4">
    <location>
        <begin position="208"/>
        <end position="230"/>
    </location>
</feature>
<dbReference type="GO" id="GO:0005198">
    <property type="term" value="F:structural molecule activity"/>
    <property type="evidence" value="ECO:0007669"/>
    <property type="project" value="InterPro"/>
</dbReference>
<dbReference type="InterPro" id="IPR013384">
    <property type="entry name" value="Flagell_FlgL"/>
</dbReference>
<dbReference type="PANTHER" id="PTHR42792">
    <property type="entry name" value="FLAGELLIN"/>
    <property type="match status" value="1"/>
</dbReference>
<evidence type="ECO:0000259" key="5">
    <source>
        <dbReference type="Pfam" id="PF00669"/>
    </source>
</evidence>
<dbReference type="InterPro" id="IPR001029">
    <property type="entry name" value="Flagellin_N"/>
</dbReference>
<dbReference type="Pfam" id="PF00700">
    <property type="entry name" value="Flagellin_C"/>
    <property type="match status" value="1"/>
</dbReference>
<reference evidence="7" key="2">
    <citation type="submission" date="2021-04" db="EMBL/GenBank/DDBJ databases">
        <authorList>
            <person name="Gilroy R."/>
        </authorList>
    </citation>
    <scope>NUCLEOTIDE SEQUENCE</scope>
    <source>
        <strain evidence="7">CHK186-16707</strain>
    </source>
</reference>
<keyword evidence="7" id="KW-0282">Flagellum</keyword>
<feature type="domain" description="Flagellin C-terminal" evidence="6">
    <location>
        <begin position="466"/>
        <end position="543"/>
    </location>
</feature>
<evidence type="ECO:0000256" key="1">
    <source>
        <dbReference type="ARBA" id="ARBA00004365"/>
    </source>
</evidence>
<evidence type="ECO:0000313" key="7">
    <source>
        <dbReference type="EMBL" id="HJA07949.1"/>
    </source>
</evidence>
<dbReference type="Pfam" id="PF00669">
    <property type="entry name" value="Flagellin_N"/>
    <property type="match status" value="1"/>
</dbReference>
<evidence type="ECO:0000259" key="6">
    <source>
        <dbReference type="Pfam" id="PF00700"/>
    </source>
</evidence>
<keyword evidence="3" id="KW-0975">Bacterial flagellum</keyword>
<comment type="similarity">
    <text evidence="2">Belongs to the bacterial flagellin family.</text>
</comment>
<organism evidence="7 8">
    <name type="scientific">Candidatus Mailhella merdigallinarum</name>
    <dbReference type="NCBI Taxonomy" id="2838658"/>
    <lineage>
        <taxon>Bacteria</taxon>
        <taxon>Pseudomonadati</taxon>
        <taxon>Thermodesulfobacteriota</taxon>
        <taxon>Desulfovibrionia</taxon>
        <taxon>Desulfovibrionales</taxon>
        <taxon>Desulfovibrionaceae</taxon>
        <taxon>Mailhella</taxon>
    </lineage>
</organism>
<protein>
    <submittedName>
        <fullName evidence="7">Flagellar hook-associated protein FlgL</fullName>
    </submittedName>
</protein>
<dbReference type="PANTHER" id="PTHR42792:SF1">
    <property type="entry name" value="FLAGELLAR HOOK-ASSOCIATED PROTEIN 3"/>
    <property type="match status" value="1"/>
</dbReference>
<dbReference type="InterPro" id="IPR046358">
    <property type="entry name" value="Flagellin_C"/>
</dbReference>
<evidence type="ECO:0000256" key="3">
    <source>
        <dbReference type="ARBA" id="ARBA00023143"/>
    </source>
</evidence>
<feature type="compositionally biased region" description="Low complexity" evidence="4">
    <location>
        <begin position="221"/>
        <end position="230"/>
    </location>
</feature>
<comment type="caution">
    <text evidence="7">The sequence shown here is derived from an EMBL/GenBank/DDBJ whole genome shotgun (WGS) entry which is preliminary data.</text>
</comment>
<reference evidence="7" key="1">
    <citation type="journal article" date="2021" name="PeerJ">
        <title>Extensive microbial diversity within the chicken gut microbiome revealed by metagenomics and culture.</title>
        <authorList>
            <person name="Gilroy R."/>
            <person name="Ravi A."/>
            <person name="Getino M."/>
            <person name="Pursley I."/>
            <person name="Horton D.L."/>
            <person name="Alikhan N.F."/>
            <person name="Baker D."/>
            <person name="Gharbi K."/>
            <person name="Hall N."/>
            <person name="Watson M."/>
            <person name="Adriaenssens E.M."/>
            <person name="Foster-Nyarko E."/>
            <person name="Jarju S."/>
            <person name="Secka A."/>
            <person name="Antonio M."/>
            <person name="Oren A."/>
            <person name="Chaudhuri R.R."/>
            <person name="La Ragione R."/>
            <person name="Hildebrand F."/>
            <person name="Pallen M.J."/>
        </authorList>
    </citation>
    <scope>NUCLEOTIDE SEQUENCE</scope>
    <source>
        <strain evidence="7">CHK186-16707</strain>
    </source>
</reference>